<evidence type="ECO:0008006" key="3">
    <source>
        <dbReference type="Google" id="ProtNLM"/>
    </source>
</evidence>
<accession>V5G523</accession>
<evidence type="ECO:0000313" key="2">
    <source>
        <dbReference type="EMBL" id="JAB65160.1"/>
    </source>
</evidence>
<evidence type="ECO:0000256" key="1">
    <source>
        <dbReference type="SAM" id="MobiDB-lite"/>
    </source>
</evidence>
<sequence length="232" mass="25199">MNPARAQKLNRFIVNDHFTKLKEILLEMDPMDSPERIFNVDEKGCRLSLHHQQSVLAKKGAKRVHLVAPEHGENVTVVSCGNASGISISAAIVFKGKPIVEPTRSASPKAGTSNNRSSSANDDSAEEQNTPAFLATSDSEDDIPLKQLLIKSITEMLETPDKIVKSATNVRQEAINSRALVVKKAVFSNETATSKVTSTPKVKSTPKATTSKAATKKINKVDEQDWYCVSNG</sequence>
<feature type="region of interest" description="Disordered" evidence="1">
    <location>
        <begin position="102"/>
        <end position="137"/>
    </location>
</feature>
<reference evidence="2" key="1">
    <citation type="submission" date="2013-07" db="EMBL/GenBank/DDBJ databases">
        <title>Midgut Transcriptome Profiling of Anoplphora glabripennis, a Lignocellulose Degrading, Wood-Boring Cerambycid.</title>
        <authorList>
            <person name="Scully E.D."/>
            <person name="Hoover K."/>
            <person name="Carlson J.E."/>
            <person name="Tien M."/>
            <person name="Geib S.M."/>
        </authorList>
    </citation>
    <scope>NUCLEOTIDE SEQUENCE</scope>
</reference>
<feature type="compositionally biased region" description="Low complexity" evidence="1">
    <location>
        <begin position="196"/>
        <end position="213"/>
    </location>
</feature>
<proteinExistence type="predicted"/>
<dbReference type="AlphaFoldDB" id="V5G523"/>
<feature type="region of interest" description="Disordered" evidence="1">
    <location>
        <begin position="196"/>
        <end position="215"/>
    </location>
</feature>
<dbReference type="EMBL" id="GALX01003306">
    <property type="protein sequence ID" value="JAB65160.1"/>
    <property type="molecule type" value="Transcribed_RNA"/>
</dbReference>
<feature type="compositionally biased region" description="Low complexity" evidence="1">
    <location>
        <begin position="113"/>
        <end position="122"/>
    </location>
</feature>
<name>V5G523_ANOGL</name>
<organism evidence="2">
    <name type="scientific">Anoplophora glabripennis</name>
    <name type="common">Asian longhorn beetle</name>
    <name type="synonym">Anoplophora nobilis</name>
    <dbReference type="NCBI Taxonomy" id="217634"/>
    <lineage>
        <taxon>Eukaryota</taxon>
        <taxon>Metazoa</taxon>
        <taxon>Ecdysozoa</taxon>
        <taxon>Arthropoda</taxon>
        <taxon>Hexapoda</taxon>
        <taxon>Insecta</taxon>
        <taxon>Pterygota</taxon>
        <taxon>Neoptera</taxon>
        <taxon>Endopterygota</taxon>
        <taxon>Coleoptera</taxon>
        <taxon>Polyphaga</taxon>
        <taxon>Cucujiformia</taxon>
        <taxon>Chrysomeloidea</taxon>
        <taxon>Cerambycidae</taxon>
        <taxon>Lamiinae</taxon>
        <taxon>Lamiini</taxon>
        <taxon>Anoplophora</taxon>
    </lineage>
</organism>
<protein>
    <recommendedName>
        <fullName evidence="3">DDE-1 domain-containing protein</fullName>
    </recommendedName>
</protein>